<accession>A0ABD2B2A5</accession>
<comment type="cofactor">
    <cofactor evidence="1">
        <name>Ca(2+)</name>
        <dbReference type="ChEBI" id="CHEBI:29108"/>
    </cofactor>
</comment>
<reference evidence="9 10" key="1">
    <citation type="journal article" date="2024" name="Ann. Entomol. Soc. Am.">
        <title>Genomic analyses of the southern and eastern yellowjacket wasps (Hymenoptera: Vespidae) reveal evolutionary signatures of social life.</title>
        <authorList>
            <person name="Catto M.A."/>
            <person name="Caine P.B."/>
            <person name="Orr S.E."/>
            <person name="Hunt B.G."/>
            <person name="Goodisman M.A.D."/>
        </authorList>
    </citation>
    <scope>NUCLEOTIDE SEQUENCE [LARGE SCALE GENOMIC DNA]</scope>
    <source>
        <strain evidence="9">233</strain>
        <tissue evidence="9">Head and thorax</tissue>
    </source>
</reference>
<evidence type="ECO:0000259" key="8">
    <source>
        <dbReference type="Pfam" id="PF00884"/>
    </source>
</evidence>
<dbReference type="InterPro" id="IPR000917">
    <property type="entry name" value="Sulfatase_N"/>
</dbReference>
<comment type="similarity">
    <text evidence="2">Belongs to the sulfatase family.</text>
</comment>
<evidence type="ECO:0000256" key="1">
    <source>
        <dbReference type="ARBA" id="ARBA00001913"/>
    </source>
</evidence>
<dbReference type="Gene3D" id="3.30.1120.10">
    <property type="match status" value="1"/>
</dbReference>
<evidence type="ECO:0000256" key="5">
    <source>
        <dbReference type="ARBA" id="ARBA00022837"/>
    </source>
</evidence>
<evidence type="ECO:0000313" key="10">
    <source>
        <dbReference type="Proteomes" id="UP001607302"/>
    </source>
</evidence>
<gene>
    <name evidence="9" type="ORF">V1478_007130</name>
</gene>
<dbReference type="PROSITE" id="PS00523">
    <property type="entry name" value="SULFATASE_1"/>
    <property type="match status" value="1"/>
</dbReference>
<keyword evidence="7" id="KW-0732">Signal</keyword>
<evidence type="ECO:0000256" key="7">
    <source>
        <dbReference type="SAM" id="SignalP"/>
    </source>
</evidence>
<sequence>MKMTRLRVIGQCFSFIFLIFASLVSHVTSTNKPNIVFILADDLGWNDVGFHGSGQIPTPNIDALAYSGLLLDKYYVTPICTPSRSALMTGKYPIHIGMQHGVLKGAEPRGLPLNEKILPEYLQELGYSTHIVGKWHLGFYKKEYTPTFRGFNSHVGYWSGHHDYFDHTAVEEPYWGLDMRRDLKTAWELHGQYSTDVFTQEAVQLIENHNATQPLFLYIAHAAVHSGNPYNPLPAPDFEVARHTSIADYNRRRFAGMLTKLDQSVGQVVKALYEKDLLKNSVIIFSTDNGGPAAGFNLNAASNWPLRGVKNTLWEGGVRGAGLLWSSHLNRPGRVSRQMIHITDWLPTLLSIAGSDTSNLTNIDGINLWEALRDDKESPRRTILHNIDDIFGVSAITVGDWKLIQEKVVHLQGSTYNGAWDGWYGPSGREWVYNIGAVIGDMAGRAITSLGLSLTPEKIHELRDSSLIKCLPKNDSLPACKPLEAPCLFNVQQDPCEDNNLANELPTILKKLQEEVKKFNATAIPPGNLPWDEKADPKLWDHTWTNFGDYIDTMTTAAA</sequence>
<dbReference type="PROSITE" id="PS00149">
    <property type="entry name" value="SULFATASE_2"/>
    <property type="match status" value="1"/>
</dbReference>
<dbReference type="GO" id="GO:0046872">
    <property type="term" value="F:metal ion binding"/>
    <property type="evidence" value="ECO:0007669"/>
    <property type="project" value="UniProtKB-KW"/>
</dbReference>
<dbReference type="InterPro" id="IPR017850">
    <property type="entry name" value="Alkaline_phosphatase_core_sf"/>
</dbReference>
<evidence type="ECO:0000256" key="3">
    <source>
        <dbReference type="ARBA" id="ARBA00022723"/>
    </source>
</evidence>
<keyword evidence="10" id="KW-1185">Reference proteome</keyword>
<dbReference type="PANTHER" id="PTHR10342">
    <property type="entry name" value="ARYLSULFATASE"/>
    <property type="match status" value="1"/>
</dbReference>
<dbReference type="EMBL" id="JAUDFV010000133">
    <property type="protein sequence ID" value="KAL2726852.1"/>
    <property type="molecule type" value="Genomic_DNA"/>
</dbReference>
<evidence type="ECO:0000256" key="2">
    <source>
        <dbReference type="ARBA" id="ARBA00008779"/>
    </source>
</evidence>
<keyword evidence="6" id="KW-0325">Glycoprotein</keyword>
<dbReference type="PANTHER" id="PTHR10342:SF273">
    <property type="entry name" value="RE14504P"/>
    <property type="match status" value="1"/>
</dbReference>
<evidence type="ECO:0000256" key="6">
    <source>
        <dbReference type="ARBA" id="ARBA00023180"/>
    </source>
</evidence>
<dbReference type="SUPFAM" id="SSF53649">
    <property type="entry name" value="Alkaline phosphatase-like"/>
    <property type="match status" value="1"/>
</dbReference>
<dbReference type="GO" id="GO:0008484">
    <property type="term" value="F:sulfuric ester hydrolase activity"/>
    <property type="evidence" value="ECO:0007669"/>
    <property type="project" value="UniProtKB-ARBA"/>
</dbReference>
<feature type="signal peptide" evidence="7">
    <location>
        <begin position="1"/>
        <end position="29"/>
    </location>
</feature>
<keyword evidence="4" id="KW-0378">Hydrolase</keyword>
<dbReference type="InterPro" id="IPR024607">
    <property type="entry name" value="Sulfatase_CS"/>
</dbReference>
<dbReference type="Pfam" id="PF00884">
    <property type="entry name" value="Sulfatase"/>
    <property type="match status" value="1"/>
</dbReference>
<keyword evidence="3" id="KW-0479">Metal-binding</keyword>
<dbReference type="InterPro" id="IPR047115">
    <property type="entry name" value="ARSB"/>
</dbReference>
<keyword evidence="5" id="KW-0106">Calcium</keyword>
<dbReference type="Gene3D" id="3.40.720.10">
    <property type="entry name" value="Alkaline Phosphatase, subunit A"/>
    <property type="match status" value="1"/>
</dbReference>
<name>A0ABD2B2A5_VESSQ</name>
<organism evidence="9 10">
    <name type="scientific">Vespula squamosa</name>
    <name type="common">Southern yellow jacket</name>
    <name type="synonym">Wasp</name>
    <dbReference type="NCBI Taxonomy" id="30214"/>
    <lineage>
        <taxon>Eukaryota</taxon>
        <taxon>Metazoa</taxon>
        <taxon>Ecdysozoa</taxon>
        <taxon>Arthropoda</taxon>
        <taxon>Hexapoda</taxon>
        <taxon>Insecta</taxon>
        <taxon>Pterygota</taxon>
        <taxon>Neoptera</taxon>
        <taxon>Endopterygota</taxon>
        <taxon>Hymenoptera</taxon>
        <taxon>Apocrita</taxon>
        <taxon>Aculeata</taxon>
        <taxon>Vespoidea</taxon>
        <taxon>Vespidae</taxon>
        <taxon>Vespinae</taxon>
        <taxon>Vespula</taxon>
    </lineage>
</organism>
<dbReference type="AlphaFoldDB" id="A0ABD2B2A5"/>
<evidence type="ECO:0000313" key="9">
    <source>
        <dbReference type="EMBL" id="KAL2726852.1"/>
    </source>
</evidence>
<proteinExistence type="inferred from homology"/>
<protein>
    <submittedName>
        <fullName evidence="9">Arylsulfatase B-like</fullName>
    </submittedName>
</protein>
<feature type="chain" id="PRO_5044815145" evidence="7">
    <location>
        <begin position="30"/>
        <end position="559"/>
    </location>
</feature>
<evidence type="ECO:0000256" key="4">
    <source>
        <dbReference type="ARBA" id="ARBA00022801"/>
    </source>
</evidence>
<comment type="caution">
    <text evidence="9">The sequence shown here is derived from an EMBL/GenBank/DDBJ whole genome shotgun (WGS) entry which is preliminary data.</text>
</comment>
<dbReference type="CDD" id="cd16029">
    <property type="entry name" value="4-S"/>
    <property type="match status" value="1"/>
</dbReference>
<feature type="domain" description="Sulfatase N-terminal" evidence="8">
    <location>
        <begin position="33"/>
        <end position="354"/>
    </location>
</feature>
<dbReference type="Proteomes" id="UP001607302">
    <property type="component" value="Unassembled WGS sequence"/>
</dbReference>